<dbReference type="eggNOG" id="COG2972">
    <property type="taxonomic scope" value="Bacteria"/>
</dbReference>
<dbReference type="CDD" id="cd06225">
    <property type="entry name" value="HAMP"/>
    <property type="match status" value="1"/>
</dbReference>
<comment type="subcellular location">
    <subcellularLocation>
        <location evidence="1">Cell membrane</location>
        <topology evidence="1">Multi-pass membrane protein</topology>
    </subcellularLocation>
</comment>
<dbReference type="PROSITE" id="PS50885">
    <property type="entry name" value="HAMP"/>
    <property type="match status" value="1"/>
</dbReference>
<evidence type="ECO:0000313" key="14">
    <source>
        <dbReference type="EMBL" id="EEP56264.1"/>
    </source>
</evidence>
<dbReference type="InterPro" id="IPR010559">
    <property type="entry name" value="Sig_transdc_His_kin_internal"/>
</dbReference>
<evidence type="ECO:0000256" key="6">
    <source>
        <dbReference type="ARBA" id="ARBA00022741"/>
    </source>
</evidence>
<evidence type="ECO:0000256" key="3">
    <source>
        <dbReference type="ARBA" id="ARBA00022553"/>
    </source>
</evidence>
<dbReference type="Proteomes" id="UP000003081">
    <property type="component" value="Unassembled WGS sequence"/>
</dbReference>
<name>C4IC43_CLOBU</name>
<dbReference type="SUPFAM" id="SSF158472">
    <property type="entry name" value="HAMP domain-like"/>
    <property type="match status" value="1"/>
</dbReference>
<evidence type="ECO:0000256" key="7">
    <source>
        <dbReference type="ARBA" id="ARBA00022777"/>
    </source>
</evidence>
<dbReference type="PANTHER" id="PTHR34220:SF11">
    <property type="entry name" value="SENSOR PROTEIN KINASE HPTS"/>
    <property type="match status" value="1"/>
</dbReference>
<evidence type="ECO:0000256" key="8">
    <source>
        <dbReference type="ARBA" id="ARBA00022840"/>
    </source>
</evidence>
<gene>
    <name evidence="14" type="ORF">CLP_0717</name>
</gene>
<dbReference type="SMART" id="SM00387">
    <property type="entry name" value="HATPase_c"/>
    <property type="match status" value="1"/>
</dbReference>
<keyword evidence="9 12" id="KW-1133">Transmembrane helix</keyword>
<dbReference type="Pfam" id="PF00672">
    <property type="entry name" value="HAMP"/>
    <property type="match status" value="1"/>
</dbReference>
<reference evidence="14 15" key="1">
    <citation type="submission" date="2009-08" db="EMBL/GenBank/DDBJ databases">
        <authorList>
            <person name="Shrivastava S."/>
            <person name="Brinkac L.B."/>
            <person name="Brown J.L."/>
            <person name="Bruce D.B."/>
            <person name="Detter C."/>
            <person name="Green L.D."/>
            <person name="Munk C.A."/>
            <person name="Rogers Y.C."/>
            <person name="Tapia R."/>
            <person name="Sims D.R."/>
            <person name="Smith L.A."/>
            <person name="Smith T.J."/>
            <person name="Sutton G."/>
            <person name="Brettin T."/>
        </authorList>
    </citation>
    <scope>NUCLEOTIDE SEQUENCE [LARGE SCALE GENOMIC DNA]</scope>
    <source>
        <strain evidence="15">E4 str. BoNT E BL5262</strain>
    </source>
</reference>
<evidence type="ECO:0000256" key="11">
    <source>
        <dbReference type="ARBA" id="ARBA00023136"/>
    </source>
</evidence>
<evidence type="ECO:0000256" key="2">
    <source>
        <dbReference type="ARBA" id="ARBA00022475"/>
    </source>
</evidence>
<evidence type="ECO:0000256" key="5">
    <source>
        <dbReference type="ARBA" id="ARBA00022692"/>
    </source>
</evidence>
<keyword evidence="6" id="KW-0547">Nucleotide-binding</keyword>
<dbReference type="InterPro" id="IPR003660">
    <property type="entry name" value="HAMP_dom"/>
</dbReference>
<keyword evidence="5 12" id="KW-0812">Transmembrane</keyword>
<proteinExistence type="predicted"/>
<keyword evidence="7 14" id="KW-0418">Kinase</keyword>
<evidence type="ECO:0000256" key="10">
    <source>
        <dbReference type="ARBA" id="ARBA00023012"/>
    </source>
</evidence>
<dbReference type="GO" id="GO:0005524">
    <property type="term" value="F:ATP binding"/>
    <property type="evidence" value="ECO:0007669"/>
    <property type="project" value="UniProtKB-KW"/>
</dbReference>
<dbReference type="Gene3D" id="6.10.340.10">
    <property type="match status" value="1"/>
</dbReference>
<dbReference type="GO" id="GO:0005886">
    <property type="term" value="C:plasma membrane"/>
    <property type="evidence" value="ECO:0007669"/>
    <property type="project" value="UniProtKB-SubCell"/>
</dbReference>
<organism evidence="14 15">
    <name type="scientific">Clostridium butyricum E4 str. BoNT E BL5262</name>
    <dbReference type="NCBI Taxonomy" id="632245"/>
    <lineage>
        <taxon>Bacteria</taxon>
        <taxon>Bacillati</taxon>
        <taxon>Bacillota</taxon>
        <taxon>Clostridia</taxon>
        <taxon>Eubacteriales</taxon>
        <taxon>Clostridiaceae</taxon>
        <taxon>Clostridium</taxon>
    </lineage>
</organism>
<keyword evidence="8" id="KW-0067">ATP-binding</keyword>
<evidence type="ECO:0000256" key="9">
    <source>
        <dbReference type="ARBA" id="ARBA00022989"/>
    </source>
</evidence>
<dbReference type="InterPro" id="IPR036890">
    <property type="entry name" value="HATPase_C_sf"/>
</dbReference>
<evidence type="ECO:0000259" key="13">
    <source>
        <dbReference type="PROSITE" id="PS50885"/>
    </source>
</evidence>
<keyword evidence="2" id="KW-1003">Cell membrane</keyword>
<dbReference type="RefSeq" id="WP_003412028.1">
    <property type="nucleotide sequence ID" value="NZ_ACOM01000001.1"/>
</dbReference>
<dbReference type="InterPro" id="IPR003594">
    <property type="entry name" value="HATPase_dom"/>
</dbReference>
<dbReference type="SUPFAM" id="SSF55874">
    <property type="entry name" value="ATPase domain of HSP90 chaperone/DNA topoisomerase II/histidine kinase"/>
    <property type="match status" value="1"/>
</dbReference>
<dbReference type="Pfam" id="PF06580">
    <property type="entry name" value="His_kinase"/>
    <property type="match status" value="1"/>
</dbReference>
<evidence type="ECO:0000256" key="1">
    <source>
        <dbReference type="ARBA" id="ARBA00004651"/>
    </source>
</evidence>
<dbReference type="Pfam" id="PF02518">
    <property type="entry name" value="HATPase_c"/>
    <property type="match status" value="1"/>
</dbReference>
<dbReference type="PANTHER" id="PTHR34220">
    <property type="entry name" value="SENSOR HISTIDINE KINASE YPDA"/>
    <property type="match status" value="1"/>
</dbReference>
<keyword evidence="10" id="KW-0902">Two-component regulatory system</keyword>
<protein>
    <submittedName>
        <fullName evidence="14">Sensor histidine kinase</fullName>
    </submittedName>
</protein>
<keyword evidence="11 12" id="KW-0472">Membrane</keyword>
<keyword evidence="3" id="KW-0597">Phosphoprotein</keyword>
<dbReference type="HOGENOM" id="CLU_020473_6_0_9"/>
<keyword evidence="4" id="KW-0808">Transferase</keyword>
<comment type="caution">
    <text evidence="14">The sequence shown here is derived from an EMBL/GenBank/DDBJ whole genome shotgun (WGS) entry which is preliminary data.</text>
</comment>
<feature type="transmembrane region" description="Helical" evidence="12">
    <location>
        <begin position="20"/>
        <end position="38"/>
    </location>
</feature>
<dbReference type="SMART" id="SM00304">
    <property type="entry name" value="HAMP"/>
    <property type="match status" value="1"/>
</dbReference>
<dbReference type="AlphaFoldDB" id="C4IC43"/>
<dbReference type="InterPro" id="IPR050640">
    <property type="entry name" value="Bact_2-comp_sensor_kinase"/>
</dbReference>
<keyword evidence="15" id="KW-1185">Reference proteome</keyword>
<evidence type="ECO:0000313" key="15">
    <source>
        <dbReference type="Proteomes" id="UP000003081"/>
    </source>
</evidence>
<dbReference type="Gene3D" id="3.30.565.10">
    <property type="entry name" value="Histidine kinase-like ATPase, C-terminal domain"/>
    <property type="match status" value="1"/>
</dbReference>
<sequence>MRNKVTLCLNNIKIRNKLIITYLIVAIATVSIVCIYLTNRMNSIIVNKAITEAEKNVGIIEYRMKEVFKVATRVSDMIYTDYNLQGILTSKYESTLDVYNAYNDYDILGTYLKYYNELWDITIFSENDTLLPSKNISRVNDEIRQSKWYQDALEGDGKIRWYYGNNMLSENNCVSLVRLLKNNRGQQVGVLAINISNIALRSINNDDSSNHMSLNGDIMLLNKKINISQNISQNNLRKIIKKSDDGKQYVIDAIFEGKECYMVINSFKADKSLSDEFQSIVILPLDSIVGQTNKAIYSSFYIAILAIIFSLIIILYFSKNISHRINLLSSEMRRVVNGDLYVSDKIYGNDEIGQLHIDLKKMVESIRNLIDRVYKQEVNEEKLKASQREAEFKMLSNQINPHFLYNTLETIRMKALLKGDKETSDIVKKLGKIMRRNLEVSGKPVTLDSEVELIRNYLEIQSMRFEGMVKFEIIIDDEINAKEYMILPLLLQPVVENAFVHGLEEKKEKGTILINIYKCNNTINICVEDNGVGIDEEKLIMLNKALHTKQDTSKSIGMRNVNQRIKIYYGKSYGVYIESVLKVGTRVIITLPYIGGI</sequence>
<dbReference type="EMBL" id="ACOM01000001">
    <property type="protein sequence ID" value="EEP56264.1"/>
    <property type="molecule type" value="Genomic_DNA"/>
</dbReference>
<accession>C4IC43</accession>
<evidence type="ECO:0000256" key="12">
    <source>
        <dbReference type="SAM" id="Phobius"/>
    </source>
</evidence>
<dbReference type="GO" id="GO:0000155">
    <property type="term" value="F:phosphorelay sensor kinase activity"/>
    <property type="evidence" value="ECO:0007669"/>
    <property type="project" value="InterPro"/>
</dbReference>
<feature type="domain" description="HAMP" evidence="13">
    <location>
        <begin position="319"/>
        <end position="371"/>
    </location>
</feature>
<evidence type="ECO:0000256" key="4">
    <source>
        <dbReference type="ARBA" id="ARBA00022679"/>
    </source>
</evidence>
<feature type="transmembrane region" description="Helical" evidence="12">
    <location>
        <begin position="295"/>
        <end position="317"/>
    </location>
</feature>